<evidence type="ECO:0000313" key="6">
    <source>
        <dbReference type="Proteomes" id="UP000218811"/>
    </source>
</evidence>
<dbReference type="STRING" id="742152.A0A2H3JCL7"/>
<dbReference type="OMA" id="EHTADNI"/>
<dbReference type="InterPro" id="IPR006600">
    <property type="entry name" value="HTH_CenpB_DNA-bd_dom"/>
</dbReference>
<reference evidence="5 6" key="1">
    <citation type="journal article" date="2012" name="Science">
        <title>The Paleozoic origin of enzymatic lignin decomposition reconstructed from 31 fungal genomes.</title>
        <authorList>
            <person name="Floudas D."/>
            <person name="Binder M."/>
            <person name="Riley R."/>
            <person name="Barry K."/>
            <person name="Blanchette R.A."/>
            <person name="Henrissat B."/>
            <person name="Martinez A.T."/>
            <person name="Otillar R."/>
            <person name="Spatafora J.W."/>
            <person name="Yadav J.S."/>
            <person name="Aerts A."/>
            <person name="Benoit I."/>
            <person name="Boyd A."/>
            <person name="Carlson A."/>
            <person name="Copeland A."/>
            <person name="Coutinho P.M."/>
            <person name="de Vries R.P."/>
            <person name="Ferreira P."/>
            <person name="Findley K."/>
            <person name="Foster B."/>
            <person name="Gaskell J."/>
            <person name="Glotzer D."/>
            <person name="Gorecki P."/>
            <person name="Heitman J."/>
            <person name="Hesse C."/>
            <person name="Hori C."/>
            <person name="Igarashi K."/>
            <person name="Jurgens J.A."/>
            <person name="Kallen N."/>
            <person name="Kersten P."/>
            <person name="Kohler A."/>
            <person name="Kuees U."/>
            <person name="Kumar T.K.A."/>
            <person name="Kuo A."/>
            <person name="LaButti K."/>
            <person name="Larrondo L.F."/>
            <person name="Lindquist E."/>
            <person name="Ling A."/>
            <person name="Lombard V."/>
            <person name="Lucas S."/>
            <person name="Lundell T."/>
            <person name="Martin R."/>
            <person name="McLaughlin D.J."/>
            <person name="Morgenstern I."/>
            <person name="Morin E."/>
            <person name="Murat C."/>
            <person name="Nagy L.G."/>
            <person name="Nolan M."/>
            <person name="Ohm R.A."/>
            <person name="Patyshakuliyeva A."/>
            <person name="Rokas A."/>
            <person name="Ruiz-Duenas F.J."/>
            <person name="Sabat G."/>
            <person name="Salamov A."/>
            <person name="Samejima M."/>
            <person name="Schmutz J."/>
            <person name="Slot J.C."/>
            <person name="St John F."/>
            <person name="Stenlid J."/>
            <person name="Sun H."/>
            <person name="Sun S."/>
            <person name="Syed K."/>
            <person name="Tsang A."/>
            <person name="Wiebenga A."/>
            <person name="Young D."/>
            <person name="Pisabarro A."/>
            <person name="Eastwood D.C."/>
            <person name="Martin F."/>
            <person name="Cullen D."/>
            <person name="Grigoriev I.V."/>
            <person name="Hibbett D.S."/>
        </authorList>
    </citation>
    <scope>NUCLEOTIDE SEQUENCE [LARGE SCALE GENOMIC DNA]</scope>
    <source>
        <strain evidence="5 6">MD-104</strain>
    </source>
</reference>
<keyword evidence="2" id="KW-0539">Nucleus</keyword>
<sequence length="546" mass="59536">MDTQQYAVGVGLVYQPTYVPQHTRAFALAHDQVMSWHSAHSSPPHSASSSSSSLYSAMGDRADYAGSPSMPHPSMHGFAAVHPSAGLESGPSHPTMVFDTPQIDGSIGPSRSRRSARRATMHGGDTGPSAPSGQPYDRRQHSLAFAVQSRPQTPSGEMPQHFAVHHAGTAAMHTMMNHSMNPVSPYQFIPSHSRSASGSLSTSTVSSNPRSASPALSVSSAMTSLSSGTSAARAQPYASQTTPPEPDPQELPPHRKGRKQRLWSIDRKKICEYHKNNPGKKQEEIAREFNVERSTVSKILKEKDRWLNVKDDEKLLVSKYRPSKFPHLESQLESWLQECSRNEILLTDALIRTQAKKVALELGLTEDKFKASSGWVENFKARHGISKGVWRGNPQRARENVQIPMTSSPVSVGSIQGIADVQPSTGEEEAHTVQISTMPATWDTSASSIYEQAVSTTDVIPMAEDMAVPVAMPVAGGSQENGSLYNVDSMAAPLDVPEPSESPVPTLEEARVMITKLQEFFDENNRIIEDRQKSVLKTIAHILRGP</sequence>
<feature type="region of interest" description="Disordered" evidence="3">
    <location>
        <begin position="192"/>
        <end position="261"/>
    </location>
</feature>
<dbReference type="GO" id="GO:0005634">
    <property type="term" value="C:nucleus"/>
    <property type="evidence" value="ECO:0007669"/>
    <property type="project" value="TreeGrafter"/>
</dbReference>
<feature type="region of interest" description="Disordered" evidence="3">
    <location>
        <begin position="101"/>
        <end position="137"/>
    </location>
</feature>
<accession>A0A2H3JCL7</accession>
<dbReference type="InterPro" id="IPR009057">
    <property type="entry name" value="Homeodomain-like_sf"/>
</dbReference>
<keyword evidence="1" id="KW-0238">DNA-binding</keyword>
<evidence type="ECO:0000256" key="1">
    <source>
        <dbReference type="ARBA" id="ARBA00023125"/>
    </source>
</evidence>
<dbReference type="OrthoDB" id="9909311at2759"/>
<dbReference type="SUPFAM" id="SSF46689">
    <property type="entry name" value="Homeodomain-like"/>
    <property type="match status" value="2"/>
</dbReference>
<evidence type="ECO:0000256" key="2">
    <source>
        <dbReference type="ARBA" id="ARBA00023242"/>
    </source>
</evidence>
<dbReference type="Proteomes" id="UP000218811">
    <property type="component" value="Unassembled WGS sequence"/>
</dbReference>
<dbReference type="InterPro" id="IPR050863">
    <property type="entry name" value="CenT-Element_Derived"/>
</dbReference>
<feature type="domain" description="HTH CENPB-type" evidence="4">
    <location>
        <begin position="316"/>
        <end position="389"/>
    </location>
</feature>
<proteinExistence type="predicted"/>
<dbReference type="PROSITE" id="PS51253">
    <property type="entry name" value="HTH_CENPB"/>
    <property type="match status" value="1"/>
</dbReference>
<evidence type="ECO:0000256" key="3">
    <source>
        <dbReference type="SAM" id="MobiDB-lite"/>
    </source>
</evidence>
<dbReference type="Pfam" id="PF03221">
    <property type="entry name" value="HTH_Tnp_Tc5"/>
    <property type="match status" value="1"/>
</dbReference>
<organism evidence="5 6">
    <name type="scientific">Wolfiporia cocos (strain MD-104)</name>
    <name type="common">Brown rot fungus</name>
    <dbReference type="NCBI Taxonomy" id="742152"/>
    <lineage>
        <taxon>Eukaryota</taxon>
        <taxon>Fungi</taxon>
        <taxon>Dikarya</taxon>
        <taxon>Basidiomycota</taxon>
        <taxon>Agaricomycotina</taxon>
        <taxon>Agaricomycetes</taxon>
        <taxon>Polyporales</taxon>
        <taxon>Phaeolaceae</taxon>
        <taxon>Wolfiporia</taxon>
    </lineage>
</organism>
<gene>
    <name evidence="5" type="ORF">WOLCODRAFT_136604</name>
</gene>
<dbReference type="AlphaFoldDB" id="A0A2H3JCL7"/>
<dbReference type="GO" id="GO:0003677">
    <property type="term" value="F:DNA binding"/>
    <property type="evidence" value="ECO:0007669"/>
    <property type="project" value="UniProtKB-KW"/>
</dbReference>
<dbReference type="InterPro" id="IPR007889">
    <property type="entry name" value="HTH_Psq"/>
</dbReference>
<feature type="compositionally biased region" description="Basic residues" evidence="3">
    <location>
        <begin position="111"/>
        <end position="120"/>
    </location>
</feature>
<keyword evidence="6" id="KW-1185">Reference proteome</keyword>
<feature type="region of interest" description="Disordered" evidence="3">
    <location>
        <begin position="75"/>
        <end position="94"/>
    </location>
</feature>
<dbReference type="Gene3D" id="1.10.10.60">
    <property type="entry name" value="Homeodomain-like"/>
    <property type="match status" value="2"/>
</dbReference>
<dbReference type="SMART" id="SM00674">
    <property type="entry name" value="CENPB"/>
    <property type="match status" value="1"/>
</dbReference>
<evidence type="ECO:0000313" key="5">
    <source>
        <dbReference type="EMBL" id="PCH40002.1"/>
    </source>
</evidence>
<feature type="compositionally biased region" description="Low complexity" evidence="3">
    <location>
        <begin position="192"/>
        <end position="232"/>
    </location>
</feature>
<protein>
    <submittedName>
        <fullName evidence="5">CenpB-DNA-bind-domain-containing protein</fullName>
    </submittedName>
</protein>
<dbReference type="PANTHER" id="PTHR19303:SF70">
    <property type="entry name" value="HTH CENPB-TYPE DOMAIN-CONTAINING PROTEIN"/>
    <property type="match status" value="1"/>
</dbReference>
<dbReference type="Pfam" id="PF04218">
    <property type="entry name" value="CENP-B_N"/>
    <property type="match status" value="1"/>
</dbReference>
<dbReference type="EMBL" id="KB468053">
    <property type="protein sequence ID" value="PCH40002.1"/>
    <property type="molecule type" value="Genomic_DNA"/>
</dbReference>
<evidence type="ECO:0000259" key="4">
    <source>
        <dbReference type="PROSITE" id="PS51253"/>
    </source>
</evidence>
<dbReference type="PANTHER" id="PTHR19303">
    <property type="entry name" value="TRANSPOSON"/>
    <property type="match status" value="1"/>
</dbReference>
<name>A0A2H3JCL7_WOLCO</name>